<sequence length="103" mass="11239">MVVADKVKDKSIQGIEWLARGSYLAKGILYGTIGVFTLELAFGPHSADPNRKEVLTQLTGNTMGHLLLALMVLALAGHTLWRIVEIWNDPYDKGWGRGASCTA</sequence>
<gene>
    <name evidence="3" type="ORF">HH216_19490</name>
</gene>
<protein>
    <submittedName>
        <fullName evidence="3">DUF1206 domain-containing protein</fullName>
    </submittedName>
</protein>
<dbReference type="EMBL" id="CP051677">
    <property type="protein sequence ID" value="QJD80366.1"/>
    <property type="molecule type" value="Genomic_DNA"/>
</dbReference>
<dbReference type="Proteomes" id="UP000501128">
    <property type="component" value="Chromosome"/>
</dbReference>
<evidence type="ECO:0000256" key="1">
    <source>
        <dbReference type="SAM" id="Phobius"/>
    </source>
</evidence>
<dbReference type="KEGG" id="srho:HH216_19490"/>
<evidence type="ECO:0000259" key="2">
    <source>
        <dbReference type="Pfam" id="PF06724"/>
    </source>
</evidence>
<keyword evidence="1" id="KW-1133">Transmembrane helix</keyword>
<accession>A0A7L5DPN6</accession>
<dbReference type="InterPro" id="IPR009597">
    <property type="entry name" value="DUF1206"/>
</dbReference>
<keyword evidence="1" id="KW-0472">Membrane</keyword>
<feature type="transmembrane region" description="Helical" evidence="1">
    <location>
        <begin position="21"/>
        <end position="42"/>
    </location>
</feature>
<reference evidence="3 4" key="1">
    <citation type="submission" date="2020-04" db="EMBL/GenBank/DDBJ databases">
        <title>Genome sequencing of novel species.</title>
        <authorList>
            <person name="Heo J."/>
            <person name="Kim S.-J."/>
            <person name="Kim J.-S."/>
            <person name="Hong S.-B."/>
            <person name="Kwon S.-W."/>
        </authorList>
    </citation>
    <scope>NUCLEOTIDE SEQUENCE [LARGE SCALE GENOMIC DNA]</scope>
    <source>
        <strain evidence="3 4">CJU-R4</strain>
    </source>
</reference>
<keyword evidence="4" id="KW-1185">Reference proteome</keyword>
<dbReference type="AlphaFoldDB" id="A0A7L5DPN6"/>
<keyword evidence="1" id="KW-0812">Transmembrane</keyword>
<name>A0A7L5DPN6_9BACT</name>
<proteinExistence type="predicted"/>
<dbReference type="RefSeq" id="WP_169552325.1">
    <property type="nucleotide sequence ID" value="NZ_CP051677.1"/>
</dbReference>
<dbReference type="Pfam" id="PF06724">
    <property type="entry name" value="DUF1206"/>
    <property type="match status" value="1"/>
</dbReference>
<evidence type="ECO:0000313" key="4">
    <source>
        <dbReference type="Proteomes" id="UP000501128"/>
    </source>
</evidence>
<evidence type="ECO:0000313" key="3">
    <source>
        <dbReference type="EMBL" id="QJD80366.1"/>
    </source>
</evidence>
<feature type="domain" description="DUF1206" evidence="2">
    <location>
        <begin position="23"/>
        <end position="85"/>
    </location>
</feature>
<feature type="transmembrane region" description="Helical" evidence="1">
    <location>
        <begin position="62"/>
        <end position="81"/>
    </location>
</feature>
<organism evidence="3 4">
    <name type="scientific">Spirosoma rhododendri</name>
    <dbReference type="NCBI Taxonomy" id="2728024"/>
    <lineage>
        <taxon>Bacteria</taxon>
        <taxon>Pseudomonadati</taxon>
        <taxon>Bacteroidota</taxon>
        <taxon>Cytophagia</taxon>
        <taxon>Cytophagales</taxon>
        <taxon>Cytophagaceae</taxon>
        <taxon>Spirosoma</taxon>
    </lineage>
</organism>